<keyword evidence="2" id="KW-1185">Reference proteome</keyword>
<proteinExistence type="predicted"/>
<dbReference type="STRING" id="768704.Desmer_0438"/>
<sequence>MQEPADSVFKLKPEGQGLSLVVINYDTQKIVEFTDFIMVGFSDEREYVANNCTLQQVAQGLSRLHDLYDELVAEVQARDKPKLRMLAK</sequence>
<accession>J7ITQ6</accession>
<reference evidence="2" key="2">
    <citation type="submission" date="2012-08" db="EMBL/GenBank/DDBJ databases">
        <title>Finished genome of Desulfosporosinus meridiei DSM 13257.</title>
        <authorList>
            <person name="Huntemann M."/>
            <person name="Wei C.-L."/>
            <person name="Han J."/>
            <person name="Detter J.C."/>
            <person name="Han C."/>
            <person name="Davenport K."/>
            <person name="Daligault H."/>
            <person name="Erkkila T."/>
            <person name="Gu W."/>
            <person name="Munk A.C.C."/>
            <person name="Teshima H."/>
            <person name="Xu Y."/>
            <person name="Chain P."/>
            <person name="Tapia R."/>
            <person name="Chen A."/>
            <person name="Krypides N."/>
            <person name="Mavromatis K."/>
            <person name="Markowitz V."/>
            <person name="Szeto E."/>
            <person name="Ivanova N."/>
            <person name="Mikhailova N."/>
            <person name="Ovchinnikova G."/>
            <person name="Pagani I."/>
            <person name="Pati A."/>
            <person name="Goodwin L."/>
            <person name="Peters L."/>
            <person name="Pitluck S."/>
            <person name="Woyke T."/>
            <person name="Pester M."/>
            <person name="Spring S."/>
            <person name="Ollivier B."/>
            <person name="Rattei T."/>
            <person name="Klenk H.-P."/>
            <person name="Wagner M."/>
            <person name="Loy A."/>
        </authorList>
    </citation>
    <scope>NUCLEOTIDE SEQUENCE [LARGE SCALE GENOMIC DNA]</scope>
    <source>
        <strain evidence="2">ATCC BAA-275 / DSM 13257 / NCIMB 13706 / S10</strain>
    </source>
</reference>
<organism evidence="1 2">
    <name type="scientific">Desulfosporosinus meridiei (strain ATCC BAA-275 / DSM 13257 / KCTC 12902 / NCIMB 13706 / S10)</name>
    <dbReference type="NCBI Taxonomy" id="768704"/>
    <lineage>
        <taxon>Bacteria</taxon>
        <taxon>Bacillati</taxon>
        <taxon>Bacillota</taxon>
        <taxon>Clostridia</taxon>
        <taxon>Eubacteriales</taxon>
        <taxon>Desulfitobacteriaceae</taxon>
        <taxon>Desulfosporosinus</taxon>
    </lineage>
</organism>
<dbReference type="KEGG" id="dmi:Desmer_0438"/>
<name>J7ITQ6_DESMD</name>
<protein>
    <submittedName>
        <fullName evidence="1">Uncharacterized protein</fullName>
    </submittedName>
</protein>
<evidence type="ECO:0000313" key="1">
    <source>
        <dbReference type="EMBL" id="AFQ42488.1"/>
    </source>
</evidence>
<dbReference type="Proteomes" id="UP000005262">
    <property type="component" value="Chromosome"/>
</dbReference>
<dbReference type="RefSeq" id="WP_014901410.1">
    <property type="nucleotide sequence ID" value="NC_018515.1"/>
</dbReference>
<gene>
    <name evidence="1" type="ordered locus">Desmer_0438</name>
</gene>
<reference evidence="1 2" key="1">
    <citation type="journal article" date="2012" name="J. Bacteriol.">
        <title>Complete genome sequences of Desulfosporosinus orientis DSM765T, Desulfosporosinus youngiae DSM17734T, Desulfosporosinus meridiei DSM13257T, and Desulfosporosinus acidiphilus DSM22704T.</title>
        <authorList>
            <person name="Pester M."/>
            <person name="Brambilla E."/>
            <person name="Alazard D."/>
            <person name="Rattei T."/>
            <person name="Weinmaier T."/>
            <person name="Han J."/>
            <person name="Lucas S."/>
            <person name="Lapidus A."/>
            <person name="Cheng J.F."/>
            <person name="Goodwin L."/>
            <person name="Pitluck S."/>
            <person name="Peters L."/>
            <person name="Ovchinnikova G."/>
            <person name="Teshima H."/>
            <person name="Detter J.C."/>
            <person name="Han C.S."/>
            <person name="Tapia R."/>
            <person name="Land M.L."/>
            <person name="Hauser L."/>
            <person name="Kyrpides N.C."/>
            <person name="Ivanova N.N."/>
            <person name="Pagani I."/>
            <person name="Huntmann M."/>
            <person name="Wei C.L."/>
            <person name="Davenport K.W."/>
            <person name="Daligault H."/>
            <person name="Chain P.S."/>
            <person name="Chen A."/>
            <person name="Mavromatis K."/>
            <person name="Markowitz V."/>
            <person name="Szeto E."/>
            <person name="Mikhailova N."/>
            <person name="Pati A."/>
            <person name="Wagner M."/>
            <person name="Woyke T."/>
            <person name="Ollivier B."/>
            <person name="Klenk H.P."/>
            <person name="Spring S."/>
            <person name="Loy A."/>
        </authorList>
    </citation>
    <scope>NUCLEOTIDE SEQUENCE [LARGE SCALE GENOMIC DNA]</scope>
    <source>
        <strain evidence="2">ATCC BAA-275 / DSM 13257 / NCIMB 13706 / S10</strain>
    </source>
</reference>
<evidence type="ECO:0000313" key="2">
    <source>
        <dbReference type="Proteomes" id="UP000005262"/>
    </source>
</evidence>
<dbReference type="HOGENOM" id="CLU_2464050_0_0_9"/>
<dbReference type="EMBL" id="CP003629">
    <property type="protein sequence ID" value="AFQ42488.1"/>
    <property type="molecule type" value="Genomic_DNA"/>
</dbReference>
<dbReference type="OrthoDB" id="1799510at2"/>
<dbReference type="AlphaFoldDB" id="J7ITQ6"/>